<dbReference type="AlphaFoldDB" id="A0A2R3INB6"/>
<evidence type="ECO:0000313" key="2">
    <source>
        <dbReference type="Proteomes" id="UP000238390"/>
    </source>
</evidence>
<evidence type="ECO:0000313" key="1">
    <source>
        <dbReference type="EMBL" id="AVK03384.1"/>
    </source>
</evidence>
<keyword evidence="2" id="KW-1185">Reference proteome</keyword>
<gene>
    <name evidence="1" type="ORF">CSB93_4589</name>
</gene>
<proteinExistence type="predicted"/>
<dbReference type="Proteomes" id="UP000238390">
    <property type="component" value="Chromosome"/>
</dbReference>
<reference evidence="1 2" key="1">
    <citation type="submission" date="2018-02" db="EMBL/GenBank/DDBJ databases">
        <title>FDA/CDC Antimicrobial Resistant Isolate Bank Genome Sequencing.</title>
        <authorList>
            <person name="Benahmed F.H."/>
            <person name="Lutgring J.D."/>
            <person name="Yoo B."/>
            <person name="Machado M."/>
            <person name="Brown A."/>
            <person name="McAllister G."/>
            <person name="Perry A."/>
            <person name="Halpin A.L."/>
            <person name="Vavikolanu K."/>
            <person name="Ott S."/>
            <person name="Zhao X."/>
            <person name="Tallon L.J."/>
            <person name="Sadzewicz L."/>
            <person name="Aluvathingal J."/>
            <person name="Nadendla S."/>
            <person name="Voskania-kordi A."/>
            <person name="Simonyan V."/>
            <person name="Patel J."/>
            <person name="Shawar R.M."/>
        </authorList>
    </citation>
    <scope>NUCLEOTIDE SEQUENCE [LARGE SCALE GENOMIC DNA]</scope>
    <source>
        <strain evidence="1 2">AR_0356</strain>
    </source>
</reference>
<accession>A0A2R3INB6</accession>
<sequence length="38" mass="4518">MISKTIRKETKPLLLGVQNRFIGNRQQRRYNARNGTMK</sequence>
<protein>
    <submittedName>
        <fullName evidence="1">Uncharacterized protein</fullName>
    </submittedName>
</protein>
<name>A0A2R3INB6_9PSED</name>
<organism evidence="1 2">
    <name type="scientific">Pseudomonas paraeruginosa</name>
    <dbReference type="NCBI Taxonomy" id="2994495"/>
    <lineage>
        <taxon>Bacteria</taxon>
        <taxon>Pseudomonadati</taxon>
        <taxon>Pseudomonadota</taxon>
        <taxon>Gammaproteobacteria</taxon>
        <taxon>Pseudomonadales</taxon>
        <taxon>Pseudomonadaceae</taxon>
        <taxon>Pseudomonas</taxon>
    </lineage>
</organism>
<dbReference type="EMBL" id="CP027169">
    <property type="protein sequence ID" value="AVK03384.1"/>
    <property type="molecule type" value="Genomic_DNA"/>
</dbReference>